<dbReference type="SUPFAM" id="SSF53756">
    <property type="entry name" value="UDP-Glycosyltransferase/glycogen phosphorylase"/>
    <property type="match status" value="1"/>
</dbReference>
<name>A0ABW5FYL8_9PSEU</name>
<organism evidence="3 4">
    <name type="scientific">Amycolatopsis pigmentata</name>
    <dbReference type="NCBI Taxonomy" id="450801"/>
    <lineage>
        <taxon>Bacteria</taxon>
        <taxon>Bacillati</taxon>
        <taxon>Actinomycetota</taxon>
        <taxon>Actinomycetes</taxon>
        <taxon>Pseudonocardiales</taxon>
        <taxon>Pseudonocardiaceae</taxon>
        <taxon>Amycolatopsis</taxon>
    </lineage>
</organism>
<dbReference type="Gene3D" id="3.40.50.2000">
    <property type="entry name" value="Glycogen Phosphorylase B"/>
    <property type="match status" value="1"/>
</dbReference>
<evidence type="ECO:0000256" key="1">
    <source>
        <dbReference type="ARBA" id="ARBA00022679"/>
    </source>
</evidence>
<feature type="domain" description="Glycosyl transferase family 1" evidence="2">
    <location>
        <begin position="209"/>
        <end position="294"/>
    </location>
</feature>
<dbReference type="InterPro" id="IPR001296">
    <property type="entry name" value="Glyco_trans_1"/>
</dbReference>
<comment type="caution">
    <text evidence="3">The sequence shown here is derived from an EMBL/GenBank/DDBJ whole genome shotgun (WGS) entry which is preliminary data.</text>
</comment>
<keyword evidence="4" id="KW-1185">Reference proteome</keyword>
<reference evidence="4" key="1">
    <citation type="journal article" date="2019" name="Int. J. Syst. Evol. Microbiol.">
        <title>The Global Catalogue of Microorganisms (GCM) 10K type strain sequencing project: providing services to taxonomists for standard genome sequencing and annotation.</title>
        <authorList>
            <consortium name="The Broad Institute Genomics Platform"/>
            <consortium name="The Broad Institute Genome Sequencing Center for Infectious Disease"/>
            <person name="Wu L."/>
            <person name="Ma J."/>
        </authorList>
    </citation>
    <scope>NUCLEOTIDE SEQUENCE [LARGE SCALE GENOMIC DNA]</scope>
    <source>
        <strain evidence="4">CGMCC 4.7645</strain>
    </source>
</reference>
<evidence type="ECO:0000313" key="3">
    <source>
        <dbReference type="EMBL" id="MFD2419667.1"/>
    </source>
</evidence>
<protein>
    <submittedName>
        <fullName evidence="3">Glycosyltransferase</fullName>
    </submittedName>
</protein>
<evidence type="ECO:0000259" key="2">
    <source>
        <dbReference type="Pfam" id="PF00534"/>
    </source>
</evidence>
<evidence type="ECO:0000313" key="4">
    <source>
        <dbReference type="Proteomes" id="UP001597417"/>
    </source>
</evidence>
<dbReference type="Proteomes" id="UP001597417">
    <property type="component" value="Unassembled WGS sequence"/>
</dbReference>
<dbReference type="EMBL" id="JBHUKR010000013">
    <property type="protein sequence ID" value="MFD2419667.1"/>
    <property type="molecule type" value="Genomic_DNA"/>
</dbReference>
<dbReference type="RefSeq" id="WP_378267693.1">
    <property type="nucleotide sequence ID" value="NZ_JBHUKR010000013.1"/>
</dbReference>
<dbReference type="Pfam" id="PF00534">
    <property type="entry name" value="Glycos_transf_1"/>
    <property type="match status" value="1"/>
</dbReference>
<keyword evidence="1" id="KW-0808">Transferase</keyword>
<sequence length="321" mass="35158">MAETRTGLRVLSWHVHGSWTTSFVRGPHTYLVPRLRGGGPWGLGRAGRDWPPNVREVALGEPLEVDVAVLQRPEEFALVEGWLGRRPGIDLPAVYVEHNTPREHAVTSRHPLAGQDAVPVVHVTHFNDLMWDNGDCPTQVIPHGVVDPGYRYTGMLSRTAVMINEPVRRGRITGTDLLPAFAEDGPVDVFGIGTDALGAPLTGVGDLATADLHTEVARRRVYLHTARWTSLGLSLIEAMLLGMPVVSLGTTEAFRAVPPEAGVVDTDVGRLREGVRAFLNDPDLARVTGKAARESALADFGIEKFLRAWDRLLTETFERTR</sequence>
<gene>
    <name evidence="3" type="ORF">ACFSXZ_25390</name>
</gene>
<proteinExistence type="predicted"/>
<accession>A0ABW5FYL8</accession>